<evidence type="ECO:0000313" key="9">
    <source>
        <dbReference type="Proteomes" id="UP000179024"/>
    </source>
</evidence>
<keyword evidence="3 6" id="KW-0812">Transmembrane</keyword>
<dbReference type="InterPro" id="IPR013685">
    <property type="entry name" value="POTRA_FtsQ_type"/>
</dbReference>
<evidence type="ECO:0000256" key="3">
    <source>
        <dbReference type="ARBA" id="ARBA00022692"/>
    </source>
</evidence>
<comment type="caution">
    <text evidence="8">The sequence shown here is derived from an EMBL/GenBank/DDBJ whole genome shotgun (WGS) entry which is preliminary data.</text>
</comment>
<organism evidence="8 9">
    <name type="scientific">Candidatus Roizmanbacteria bacterium RIFCSPHIGHO2_12_FULL_44_10</name>
    <dbReference type="NCBI Taxonomy" id="1802054"/>
    <lineage>
        <taxon>Bacteria</taxon>
        <taxon>Candidatus Roizmaniibacteriota</taxon>
    </lineage>
</organism>
<keyword evidence="5" id="KW-0131">Cell cycle</keyword>
<evidence type="ECO:0000256" key="5">
    <source>
        <dbReference type="ARBA" id="ARBA00023306"/>
    </source>
</evidence>
<keyword evidence="6" id="KW-0472">Membrane</keyword>
<proteinExistence type="predicted"/>
<accession>A0A1F7I612</accession>
<protein>
    <recommendedName>
        <fullName evidence="7">POTRA domain-containing protein</fullName>
    </recommendedName>
</protein>
<feature type="transmembrane region" description="Helical" evidence="6">
    <location>
        <begin position="12"/>
        <end position="33"/>
    </location>
</feature>
<dbReference type="Proteomes" id="UP000179024">
    <property type="component" value="Unassembled WGS sequence"/>
</dbReference>
<dbReference type="EMBL" id="MGAE01000050">
    <property type="protein sequence ID" value="OGK38692.1"/>
    <property type="molecule type" value="Genomic_DNA"/>
</dbReference>
<evidence type="ECO:0000256" key="2">
    <source>
        <dbReference type="ARBA" id="ARBA00022618"/>
    </source>
</evidence>
<gene>
    <name evidence="8" type="ORF">A3F34_02655</name>
</gene>
<sequence length="233" mass="26655">MNVIKAHSRKLTFFIVFLVVFLSLYLYSTVFVIRKVVITGTTDLKGVSRFYGQSFFFVSSNEIESELYQSNSRIKSISVQKSLPDKLAITVTNNRPVAELVIADGTLLLSTEGRIISKQRKKITSEKIPLLTYYQLLYFNQYSSGEILESKDILASLVFADELSNRGIQVESIDIQNENMILLREKEREFVFGVGKKTAAQLVEVGFVVEQMSIQGKKYKRIDFRFEKPVISY</sequence>
<dbReference type="Pfam" id="PF08478">
    <property type="entry name" value="POTRA_1"/>
    <property type="match status" value="1"/>
</dbReference>
<evidence type="ECO:0000256" key="4">
    <source>
        <dbReference type="ARBA" id="ARBA00022989"/>
    </source>
</evidence>
<keyword evidence="2" id="KW-0132">Cell division</keyword>
<evidence type="ECO:0000256" key="6">
    <source>
        <dbReference type="SAM" id="Phobius"/>
    </source>
</evidence>
<dbReference type="Gene3D" id="3.10.20.310">
    <property type="entry name" value="membrane protein fhac"/>
    <property type="match status" value="1"/>
</dbReference>
<name>A0A1F7I612_9BACT</name>
<evidence type="ECO:0000313" key="8">
    <source>
        <dbReference type="EMBL" id="OGK38692.1"/>
    </source>
</evidence>
<keyword evidence="4 6" id="KW-1133">Transmembrane helix</keyword>
<evidence type="ECO:0000256" key="1">
    <source>
        <dbReference type="ARBA" id="ARBA00022475"/>
    </source>
</evidence>
<reference evidence="8 9" key="1">
    <citation type="journal article" date="2016" name="Nat. Commun.">
        <title>Thousands of microbial genomes shed light on interconnected biogeochemical processes in an aquifer system.</title>
        <authorList>
            <person name="Anantharaman K."/>
            <person name="Brown C.T."/>
            <person name="Hug L.A."/>
            <person name="Sharon I."/>
            <person name="Castelle C.J."/>
            <person name="Probst A.J."/>
            <person name="Thomas B.C."/>
            <person name="Singh A."/>
            <person name="Wilkins M.J."/>
            <person name="Karaoz U."/>
            <person name="Brodie E.L."/>
            <person name="Williams K.H."/>
            <person name="Hubbard S.S."/>
            <person name="Banfield J.F."/>
        </authorList>
    </citation>
    <scope>NUCLEOTIDE SEQUENCE [LARGE SCALE GENOMIC DNA]</scope>
</reference>
<dbReference type="AlphaFoldDB" id="A0A1F7I612"/>
<evidence type="ECO:0000259" key="7">
    <source>
        <dbReference type="Pfam" id="PF08478"/>
    </source>
</evidence>
<feature type="domain" description="POTRA" evidence="7">
    <location>
        <begin position="51"/>
        <end position="92"/>
    </location>
</feature>
<keyword evidence="1" id="KW-1003">Cell membrane</keyword>